<dbReference type="SUPFAM" id="SSF51126">
    <property type="entry name" value="Pectin lyase-like"/>
    <property type="match status" value="2"/>
</dbReference>
<evidence type="ECO:0000313" key="11">
    <source>
        <dbReference type="Proteomes" id="UP000002630"/>
    </source>
</evidence>
<evidence type="ECO:0000256" key="4">
    <source>
        <dbReference type="ARBA" id="ARBA00022525"/>
    </source>
</evidence>
<protein>
    <recommendedName>
        <fullName evidence="12">Polymorphic outer membrane protein</fullName>
    </recommendedName>
</protein>
<keyword evidence="6 9" id="KW-0472">Membrane</keyword>
<keyword evidence="5" id="KW-0732">Signal</keyword>
<feature type="transmembrane region" description="Helical" evidence="9">
    <location>
        <begin position="996"/>
        <end position="1020"/>
    </location>
</feature>
<accession>D7FRV1</accession>
<comment type="subcellular location">
    <subcellularLocation>
        <location evidence="1">Cell envelope</location>
    </subcellularLocation>
    <subcellularLocation>
        <location evidence="2">Cell outer membrane</location>
    </subcellularLocation>
    <subcellularLocation>
        <location evidence="3">Secreted</location>
    </subcellularLocation>
</comment>
<evidence type="ECO:0000256" key="8">
    <source>
        <dbReference type="SAM" id="MobiDB-lite"/>
    </source>
</evidence>
<feature type="transmembrane region" description="Helical" evidence="9">
    <location>
        <begin position="761"/>
        <end position="782"/>
    </location>
</feature>
<feature type="transmembrane region" description="Helical" evidence="9">
    <location>
        <begin position="699"/>
        <end position="717"/>
    </location>
</feature>
<feature type="transmembrane region" description="Helical" evidence="9">
    <location>
        <begin position="657"/>
        <end position="679"/>
    </location>
</feature>
<dbReference type="EMBL" id="FN648400">
    <property type="protein sequence ID" value="CBJ30892.1"/>
    <property type="molecule type" value="Genomic_DNA"/>
</dbReference>
<keyword evidence="7" id="KW-0998">Cell outer membrane</keyword>
<feature type="region of interest" description="Disordered" evidence="8">
    <location>
        <begin position="1049"/>
        <end position="1070"/>
    </location>
</feature>
<evidence type="ECO:0000256" key="5">
    <source>
        <dbReference type="ARBA" id="ARBA00022729"/>
    </source>
</evidence>
<feature type="transmembrane region" description="Helical" evidence="9">
    <location>
        <begin position="963"/>
        <end position="984"/>
    </location>
</feature>
<dbReference type="InterPro" id="IPR003368">
    <property type="entry name" value="POMP_repeat"/>
</dbReference>
<feature type="transmembrane region" description="Helical" evidence="9">
    <location>
        <begin position="803"/>
        <end position="824"/>
    </location>
</feature>
<evidence type="ECO:0008006" key="12">
    <source>
        <dbReference type="Google" id="ProtNLM"/>
    </source>
</evidence>
<dbReference type="InParanoid" id="D7FRV1"/>
<dbReference type="PANTHER" id="PTHR11319:SF35">
    <property type="entry name" value="OUTER MEMBRANE PROTEIN PMPC-RELATED"/>
    <property type="match status" value="1"/>
</dbReference>
<evidence type="ECO:0000256" key="1">
    <source>
        <dbReference type="ARBA" id="ARBA00004196"/>
    </source>
</evidence>
<sequence length="1070" mass="113013">MLLMTISANHAQTDADYELVCENDSNLDRGDGLCDDYLNEPLCRYDGGDCCSCTCDRSLVDSTTDDSGYDVHPCGDNLFNCIDPSAPDFDRLPVYGCGSMPSVPPRCPSEGQSQWVVEDTAGASALANAVSNCSGGNFDVDWRGHVFVNTTLWVVDGTSLTGTAVLVQDSNLSWSGETLFTNNTESGCIDVRNSHVSWSGVTSFENNHGGTSSSVRSVISISSAGSVSFSGRTQFVNNTASHTGGAVRVGYGAALEWSGPTIFHNNTASTNGGALYVTDGNVSWSGQTLFDGNSAIDDGGALFIDTGATVTWSGETTFAGNMATVNGGAIGTALEPEVGGSLASLVVNGSTAFVDNTCEGSGGAIKTSGAVSLALEDVVFTGNSAQSRGGALYISNTAVGPTLVGLTFTGNTAHTGGAVYVTASGVDAVFGDGYPTTFAGCYFADNFADLSGGAIDSSSGDDSIESSDFISNKAVIGGALRLAGNDVSIKYCTFDGNAAGTVDGGPAVSNVGDLDVWNSVFRRNYIECPPGSFVDYYESEGGRYEAVCDGCPAADDGITMGVENLVPTCTETLENTRSDGANTSIEDIRIDPGYWRATTTTTTVLACYNADACLGGITGEAGYCREGYYGPYCAICTENYGRTMAFECTKCSSGEGVAVGVIFVSALAVGGAALVAYLVSNEREGGGGGGLIVLVKDKVSFRSLKIVVVVWQILTQFSDVANVTYPHIYQRFLDVIDVLNFDIGWVISAGCVVDFDFHDHLLTATIGPIIVVGVLGATYAAASYRNRGSDEAIARVFRKHVSAVLLVTFLVYSSVSSTVFRMFVCDPLADSNSYLRADYSIQCSSTKHRALQIFAVFMVLLYPVGIPLFYGILLYNTREALKDGSCRQAHPQAKTISALWEPYTPKRYYNEVVECGRRMLLTGVVVFIYPNSAAQIAISLLMTFAFLVISEVLAPFASAWDCWVSRCGHILIFVTMFVALLLKVDVSDEREGSQRLFAGILVVTNLVLFGAAVAEMVWMWCAVKMEENGSPWSGRVRGVKDFGVVTSRAGGSECSLPEPEVGSIPPRSET</sequence>
<dbReference type="OMA" id="NSECERG"/>
<dbReference type="GO" id="GO:0005576">
    <property type="term" value="C:extracellular region"/>
    <property type="evidence" value="ECO:0007669"/>
    <property type="project" value="UniProtKB-SubCell"/>
</dbReference>
<dbReference type="SMART" id="SM00710">
    <property type="entry name" value="PbH1"/>
    <property type="match status" value="8"/>
</dbReference>
<keyword evidence="11" id="KW-1185">Reference proteome</keyword>
<name>D7FRV1_ECTSI</name>
<keyword evidence="4" id="KW-0964">Secreted</keyword>
<dbReference type="NCBIfam" id="TIGR01376">
    <property type="entry name" value="POMP_repeat"/>
    <property type="match status" value="2"/>
</dbReference>
<feature type="transmembrane region" description="Helical" evidence="9">
    <location>
        <begin position="853"/>
        <end position="875"/>
    </location>
</feature>
<keyword evidence="9" id="KW-0812">Transmembrane</keyword>
<evidence type="ECO:0000256" key="3">
    <source>
        <dbReference type="ARBA" id="ARBA00004613"/>
    </source>
</evidence>
<evidence type="ECO:0000313" key="10">
    <source>
        <dbReference type="EMBL" id="CBJ30892.1"/>
    </source>
</evidence>
<feature type="transmembrane region" description="Helical" evidence="9">
    <location>
        <begin position="936"/>
        <end position="957"/>
    </location>
</feature>
<keyword evidence="9" id="KW-1133">Transmembrane helix</keyword>
<dbReference type="PANTHER" id="PTHR11319">
    <property type="entry name" value="G PROTEIN-COUPLED RECEPTOR-RELATED"/>
    <property type="match status" value="1"/>
</dbReference>
<dbReference type="Proteomes" id="UP000002630">
    <property type="component" value="Linkage Group LG24"/>
</dbReference>
<dbReference type="EMBL" id="FN649749">
    <property type="protein sequence ID" value="CBJ30892.1"/>
    <property type="molecule type" value="Genomic_DNA"/>
</dbReference>
<proteinExistence type="predicted"/>
<dbReference type="Pfam" id="PF02415">
    <property type="entry name" value="Chlam_PMP"/>
    <property type="match status" value="3"/>
</dbReference>
<dbReference type="InterPro" id="IPR011050">
    <property type="entry name" value="Pectin_lyase_fold/virulence"/>
</dbReference>
<dbReference type="eggNOG" id="ENOG502S176">
    <property type="taxonomic scope" value="Eukaryota"/>
</dbReference>
<evidence type="ECO:0000256" key="7">
    <source>
        <dbReference type="ARBA" id="ARBA00023237"/>
    </source>
</evidence>
<evidence type="ECO:0000256" key="9">
    <source>
        <dbReference type="SAM" id="Phobius"/>
    </source>
</evidence>
<evidence type="ECO:0000256" key="6">
    <source>
        <dbReference type="ARBA" id="ARBA00023136"/>
    </source>
</evidence>
<evidence type="ECO:0000256" key="2">
    <source>
        <dbReference type="ARBA" id="ARBA00004442"/>
    </source>
</evidence>
<gene>
    <name evidence="10" type="ORF">Esi_0221_0008</name>
</gene>
<organism evidence="10 11">
    <name type="scientific">Ectocarpus siliculosus</name>
    <name type="common">Brown alga</name>
    <name type="synonym">Conferva siliculosa</name>
    <dbReference type="NCBI Taxonomy" id="2880"/>
    <lineage>
        <taxon>Eukaryota</taxon>
        <taxon>Sar</taxon>
        <taxon>Stramenopiles</taxon>
        <taxon>Ochrophyta</taxon>
        <taxon>PX clade</taxon>
        <taxon>Phaeophyceae</taxon>
        <taxon>Ectocarpales</taxon>
        <taxon>Ectocarpaceae</taxon>
        <taxon>Ectocarpus</taxon>
    </lineage>
</organism>
<dbReference type="AlphaFoldDB" id="D7FRV1"/>
<reference evidence="10 11" key="1">
    <citation type="journal article" date="2010" name="Nature">
        <title>The Ectocarpus genome and the independent evolution of multicellularity in brown algae.</title>
        <authorList>
            <person name="Cock J.M."/>
            <person name="Sterck L."/>
            <person name="Rouze P."/>
            <person name="Scornet D."/>
            <person name="Allen A.E."/>
            <person name="Amoutzias G."/>
            <person name="Anthouard V."/>
            <person name="Artiguenave F."/>
            <person name="Aury J.M."/>
            <person name="Badger J.H."/>
            <person name="Beszteri B."/>
            <person name="Billiau K."/>
            <person name="Bonnet E."/>
            <person name="Bothwell J.H."/>
            <person name="Bowler C."/>
            <person name="Boyen C."/>
            <person name="Brownlee C."/>
            <person name="Carrano C.J."/>
            <person name="Charrier B."/>
            <person name="Cho G.Y."/>
            <person name="Coelho S.M."/>
            <person name="Collen J."/>
            <person name="Corre E."/>
            <person name="Da Silva C."/>
            <person name="Delage L."/>
            <person name="Delaroque N."/>
            <person name="Dittami S.M."/>
            <person name="Doulbeau S."/>
            <person name="Elias M."/>
            <person name="Farnham G."/>
            <person name="Gachon C.M."/>
            <person name="Gschloessl B."/>
            <person name="Heesch S."/>
            <person name="Jabbari K."/>
            <person name="Jubin C."/>
            <person name="Kawai H."/>
            <person name="Kimura K."/>
            <person name="Kloareg B."/>
            <person name="Kupper F.C."/>
            <person name="Lang D."/>
            <person name="Le Bail A."/>
            <person name="Leblanc C."/>
            <person name="Lerouge P."/>
            <person name="Lohr M."/>
            <person name="Lopez P.J."/>
            <person name="Martens C."/>
            <person name="Maumus F."/>
            <person name="Michel G."/>
            <person name="Miranda-Saavedra D."/>
            <person name="Morales J."/>
            <person name="Moreau H."/>
            <person name="Motomura T."/>
            <person name="Nagasato C."/>
            <person name="Napoli C.A."/>
            <person name="Nelson D.R."/>
            <person name="Nyvall-Collen P."/>
            <person name="Peters A.F."/>
            <person name="Pommier C."/>
            <person name="Potin P."/>
            <person name="Poulain J."/>
            <person name="Quesneville H."/>
            <person name="Read B."/>
            <person name="Rensing S.A."/>
            <person name="Ritter A."/>
            <person name="Rousvoal S."/>
            <person name="Samanta M."/>
            <person name="Samson G."/>
            <person name="Schroeder D.C."/>
            <person name="Segurens B."/>
            <person name="Strittmatter M."/>
            <person name="Tonon T."/>
            <person name="Tregear J.W."/>
            <person name="Valentin K."/>
            <person name="von Dassow P."/>
            <person name="Yamagishi T."/>
            <person name="Van de Peer Y."/>
            <person name="Wincker P."/>
        </authorList>
    </citation>
    <scope>NUCLEOTIDE SEQUENCE [LARGE SCALE GENOMIC DNA]</scope>
    <source>
        <strain evidence="11">Ec32 / CCAP1310/4</strain>
    </source>
</reference>
<dbReference type="InterPro" id="IPR006626">
    <property type="entry name" value="PbH1"/>
</dbReference>
<dbReference type="OrthoDB" id="205145at2759"/>